<comment type="caution">
    <text evidence="6">The sequence shown here is derived from an EMBL/GenBank/DDBJ whole genome shotgun (WGS) entry which is preliminary data.</text>
</comment>
<evidence type="ECO:0000256" key="3">
    <source>
        <dbReference type="ARBA" id="ARBA00023163"/>
    </source>
</evidence>
<evidence type="ECO:0000256" key="1">
    <source>
        <dbReference type="ARBA" id="ARBA00023015"/>
    </source>
</evidence>
<keyword evidence="3" id="KW-0804">Transcription</keyword>
<feature type="compositionally biased region" description="Low complexity" evidence="4">
    <location>
        <begin position="1"/>
        <end position="15"/>
    </location>
</feature>
<dbReference type="GO" id="GO:0003700">
    <property type="term" value="F:DNA-binding transcription factor activity"/>
    <property type="evidence" value="ECO:0007669"/>
    <property type="project" value="InterPro"/>
</dbReference>
<organism evidence="6 7">
    <name type="scientific">Bosea psychrotolerans</name>
    <dbReference type="NCBI Taxonomy" id="1871628"/>
    <lineage>
        <taxon>Bacteria</taxon>
        <taxon>Pseudomonadati</taxon>
        <taxon>Pseudomonadota</taxon>
        <taxon>Alphaproteobacteria</taxon>
        <taxon>Hyphomicrobiales</taxon>
        <taxon>Boseaceae</taxon>
        <taxon>Bosea</taxon>
    </lineage>
</organism>
<name>A0A2S4M1U7_9HYPH</name>
<sequence length="232" mass="25050">MPLTTSSSLSGASLADDNDESLAERAKQQIRQMILVGELPGGAVVQDRRLAEKLGLSRTPVREALGRLAGEGYLRRDRRILTVHSVSIEDVMEILATRRVLEGETARLATGRLAPARIAEIRAAVEGMVSAAAVSHDKHWSVDDLVHLSIAEAGGNGLMARMVKDLRERTRMFGLARIPRRFDPGKGEHLAILAAIEAGDAEAATRAMQSHIDNARQGILDLLAGTLARDAR</sequence>
<protein>
    <submittedName>
        <fullName evidence="6">DNA-binding GntR family transcriptional regulator</fullName>
    </submittedName>
</protein>
<dbReference type="Pfam" id="PF07729">
    <property type="entry name" value="FCD"/>
    <property type="match status" value="1"/>
</dbReference>
<dbReference type="SUPFAM" id="SSF46785">
    <property type="entry name" value="Winged helix' DNA-binding domain"/>
    <property type="match status" value="1"/>
</dbReference>
<dbReference type="SMART" id="SM00895">
    <property type="entry name" value="FCD"/>
    <property type="match status" value="1"/>
</dbReference>
<accession>A0A2S4M1U7</accession>
<feature type="region of interest" description="Disordered" evidence="4">
    <location>
        <begin position="1"/>
        <end position="21"/>
    </location>
</feature>
<dbReference type="SUPFAM" id="SSF48008">
    <property type="entry name" value="GntR ligand-binding domain-like"/>
    <property type="match status" value="1"/>
</dbReference>
<evidence type="ECO:0000313" key="6">
    <source>
        <dbReference type="EMBL" id="POR48692.1"/>
    </source>
</evidence>
<evidence type="ECO:0000256" key="2">
    <source>
        <dbReference type="ARBA" id="ARBA00023125"/>
    </source>
</evidence>
<dbReference type="InterPro" id="IPR000524">
    <property type="entry name" value="Tscrpt_reg_HTH_GntR"/>
</dbReference>
<dbReference type="PANTHER" id="PTHR43537:SF24">
    <property type="entry name" value="GLUCONATE OPERON TRANSCRIPTIONAL REPRESSOR"/>
    <property type="match status" value="1"/>
</dbReference>
<dbReference type="Gene3D" id="1.10.10.10">
    <property type="entry name" value="Winged helix-like DNA-binding domain superfamily/Winged helix DNA-binding domain"/>
    <property type="match status" value="1"/>
</dbReference>
<keyword evidence="7" id="KW-1185">Reference proteome</keyword>
<keyword evidence="1" id="KW-0805">Transcription regulation</keyword>
<gene>
    <name evidence="6" type="ORF">CYD53_114124</name>
</gene>
<dbReference type="GO" id="GO:0003677">
    <property type="term" value="F:DNA binding"/>
    <property type="evidence" value="ECO:0007669"/>
    <property type="project" value="UniProtKB-KW"/>
</dbReference>
<dbReference type="SMART" id="SM00345">
    <property type="entry name" value="HTH_GNTR"/>
    <property type="match status" value="1"/>
</dbReference>
<dbReference type="AlphaFoldDB" id="A0A2S4M1U7"/>
<dbReference type="InterPro" id="IPR036390">
    <property type="entry name" value="WH_DNA-bd_sf"/>
</dbReference>
<dbReference type="InterPro" id="IPR011711">
    <property type="entry name" value="GntR_C"/>
</dbReference>
<dbReference type="EMBL" id="PQFZ01000014">
    <property type="protein sequence ID" value="POR48692.1"/>
    <property type="molecule type" value="Genomic_DNA"/>
</dbReference>
<reference evidence="6 7" key="1">
    <citation type="submission" date="2018-01" db="EMBL/GenBank/DDBJ databases">
        <title>Genomic Encyclopedia of Type Strains, Phase III (KMG-III): the genomes of soil and plant-associated and newly described type strains.</title>
        <authorList>
            <person name="Whitman W."/>
        </authorList>
    </citation>
    <scope>NUCLEOTIDE SEQUENCE [LARGE SCALE GENOMIC DNA]</scope>
    <source>
        <strain evidence="6 7">1131</strain>
    </source>
</reference>
<feature type="domain" description="HTH gntR-type" evidence="5">
    <location>
        <begin position="20"/>
        <end position="91"/>
    </location>
</feature>
<dbReference type="CDD" id="cd07377">
    <property type="entry name" value="WHTH_GntR"/>
    <property type="match status" value="1"/>
</dbReference>
<dbReference type="PRINTS" id="PR00035">
    <property type="entry name" value="HTHGNTR"/>
</dbReference>
<keyword evidence="2 6" id="KW-0238">DNA-binding</keyword>
<dbReference type="PANTHER" id="PTHR43537">
    <property type="entry name" value="TRANSCRIPTIONAL REGULATOR, GNTR FAMILY"/>
    <property type="match status" value="1"/>
</dbReference>
<evidence type="ECO:0000256" key="4">
    <source>
        <dbReference type="SAM" id="MobiDB-lite"/>
    </source>
</evidence>
<evidence type="ECO:0000313" key="7">
    <source>
        <dbReference type="Proteomes" id="UP000236919"/>
    </source>
</evidence>
<proteinExistence type="predicted"/>
<dbReference type="PROSITE" id="PS50949">
    <property type="entry name" value="HTH_GNTR"/>
    <property type="match status" value="1"/>
</dbReference>
<dbReference type="OrthoDB" id="8114900at2"/>
<dbReference type="InterPro" id="IPR008920">
    <property type="entry name" value="TF_FadR/GntR_C"/>
</dbReference>
<evidence type="ECO:0000259" key="5">
    <source>
        <dbReference type="PROSITE" id="PS50949"/>
    </source>
</evidence>
<dbReference type="Proteomes" id="UP000236919">
    <property type="component" value="Unassembled WGS sequence"/>
</dbReference>
<dbReference type="Pfam" id="PF00392">
    <property type="entry name" value="GntR"/>
    <property type="match status" value="1"/>
</dbReference>
<dbReference type="InterPro" id="IPR036388">
    <property type="entry name" value="WH-like_DNA-bd_sf"/>
</dbReference>
<dbReference type="Gene3D" id="1.20.120.530">
    <property type="entry name" value="GntR ligand-binding domain-like"/>
    <property type="match status" value="1"/>
</dbReference>